<dbReference type="InterPro" id="IPR012495">
    <property type="entry name" value="TadE-like_dom"/>
</dbReference>
<keyword evidence="2" id="KW-0472">Membrane</keyword>
<evidence type="ECO:0000313" key="5">
    <source>
        <dbReference type="Proteomes" id="UP001597186"/>
    </source>
</evidence>
<feature type="domain" description="TadE-like" evidence="3">
    <location>
        <begin position="18"/>
        <end position="58"/>
    </location>
</feature>
<dbReference type="Proteomes" id="UP001597186">
    <property type="component" value="Unassembled WGS sequence"/>
</dbReference>
<feature type="region of interest" description="Disordered" evidence="1">
    <location>
        <begin position="105"/>
        <end position="128"/>
    </location>
</feature>
<keyword evidence="5" id="KW-1185">Reference proteome</keyword>
<evidence type="ECO:0000313" key="4">
    <source>
        <dbReference type="EMBL" id="MFD1508934.1"/>
    </source>
</evidence>
<reference evidence="5" key="1">
    <citation type="journal article" date="2019" name="Int. J. Syst. Evol. Microbiol.">
        <title>The Global Catalogue of Microorganisms (GCM) 10K type strain sequencing project: providing services to taxonomists for standard genome sequencing and annotation.</title>
        <authorList>
            <consortium name="The Broad Institute Genomics Platform"/>
            <consortium name="The Broad Institute Genome Sequencing Center for Infectious Disease"/>
            <person name="Wu L."/>
            <person name="Ma J."/>
        </authorList>
    </citation>
    <scope>NUCLEOTIDE SEQUENCE [LARGE SCALE GENOMIC DNA]</scope>
    <source>
        <strain evidence="5">CGMCC 1.12477</strain>
    </source>
</reference>
<dbReference type="EMBL" id="JBHUDD010000041">
    <property type="protein sequence ID" value="MFD1508934.1"/>
    <property type="molecule type" value="Genomic_DNA"/>
</dbReference>
<feature type="transmembrane region" description="Helical" evidence="2">
    <location>
        <begin position="20"/>
        <end position="39"/>
    </location>
</feature>
<gene>
    <name evidence="4" type="ORF">ACFTOW_05925</name>
</gene>
<protein>
    <submittedName>
        <fullName evidence="4">TadE/TadG family type IV pilus assembly protein</fullName>
    </submittedName>
</protein>
<proteinExistence type="predicted"/>
<comment type="caution">
    <text evidence="4">The sequence shown here is derived from an EMBL/GenBank/DDBJ whole genome shotgun (WGS) entry which is preliminary data.</text>
</comment>
<evidence type="ECO:0000259" key="3">
    <source>
        <dbReference type="Pfam" id="PF07811"/>
    </source>
</evidence>
<dbReference type="Pfam" id="PF07811">
    <property type="entry name" value="TadE"/>
    <property type="match status" value="1"/>
</dbReference>
<keyword evidence="2" id="KW-1133">Transmembrane helix</keyword>
<name>A0ABW4EF38_9RHOB</name>
<organism evidence="4 5">
    <name type="scientific">Lacimonas salitolerans</name>
    <dbReference type="NCBI Taxonomy" id="1323750"/>
    <lineage>
        <taxon>Bacteria</taxon>
        <taxon>Pseudomonadati</taxon>
        <taxon>Pseudomonadota</taxon>
        <taxon>Alphaproteobacteria</taxon>
        <taxon>Rhodobacterales</taxon>
        <taxon>Paracoccaceae</taxon>
        <taxon>Lacimonas</taxon>
    </lineage>
</organism>
<evidence type="ECO:0000256" key="2">
    <source>
        <dbReference type="SAM" id="Phobius"/>
    </source>
</evidence>
<sequence length="178" mass="20091">MKRRLMNRLNRFHRAEDGNATIEFVIMFPIFIALTLAGVEMGIVTMRHVTLERAVDLTVRDIRLGTGTAPQHDEIKDIICDRAAMVPQCKSNLKLEMIRVDPQNFTPPPTVPDCTDQSEEVRPPRQFTNGMDNEIMIMRACAKFQPFFPLSGVGRKLTKDNAGYAAITVTSAFVQEPR</sequence>
<accession>A0ABW4EF38</accession>
<keyword evidence="2" id="KW-0812">Transmembrane</keyword>
<dbReference type="RefSeq" id="WP_379914042.1">
    <property type="nucleotide sequence ID" value="NZ_JBHUDD010000041.1"/>
</dbReference>
<evidence type="ECO:0000256" key="1">
    <source>
        <dbReference type="SAM" id="MobiDB-lite"/>
    </source>
</evidence>